<evidence type="ECO:0000313" key="2">
    <source>
        <dbReference type="Proteomes" id="UP001385951"/>
    </source>
</evidence>
<reference evidence="1 2" key="1">
    <citation type="submission" date="2022-09" db="EMBL/GenBank/DDBJ databases">
        <authorList>
            <person name="Palmer J.M."/>
        </authorList>
    </citation>
    <scope>NUCLEOTIDE SEQUENCE [LARGE SCALE GENOMIC DNA]</scope>
    <source>
        <strain evidence="1 2">DSM 7382</strain>
    </source>
</reference>
<proteinExistence type="predicted"/>
<organism evidence="1 2">
    <name type="scientific">Cerrena zonata</name>
    <dbReference type="NCBI Taxonomy" id="2478898"/>
    <lineage>
        <taxon>Eukaryota</taxon>
        <taxon>Fungi</taxon>
        <taxon>Dikarya</taxon>
        <taxon>Basidiomycota</taxon>
        <taxon>Agaricomycotina</taxon>
        <taxon>Agaricomycetes</taxon>
        <taxon>Polyporales</taxon>
        <taxon>Cerrenaceae</taxon>
        <taxon>Cerrena</taxon>
    </lineage>
</organism>
<accession>A0AAW0G1N2</accession>
<comment type="caution">
    <text evidence="1">The sequence shown here is derived from an EMBL/GenBank/DDBJ whole genome shotgun (WGS) entry which is preliminary data.</text>
</comment>
<keyword evidence="2" id="KW-1185">Reference proteome</keyword>
<dbReference type="AlphaFoldDB" id="A0AAW0G1N2"/>
<protein>
    <submittedName>
        <fullName evidence="1">Uncharacterized protein</fullName>
    </submittedName>
</protein>
<dbReference type="Proteomes" id="UP001385951">
    <property type="component" value="Unassembled WGS sequence"/>
</dbReference>
<sequence length="115" mass="12996">MTSSASSSISILTVSSLHDRWRLYLRFSARREATSNARHDGNVESGDENTERYYLEYPFLFFPDAILSKYVGSTSLVVVQSFTQSTGSFSSPGQFMVLFVRLVENDSLRRRVAPV</sequence>
<dbReference type="EMBL" id="JASBNA010000029">
    <property type="protein sequence ID" value="KAK7683823.1"/>
    <property type="molecule type" value="Genomic_DNA"/>
</dbReference>
<evidence type="ECO:0000313" key="1">
    <source>
        <dbReference type="EMBL" id="KAK7683823.1"/>
    </source>
</evidence>
<gene>
    <name evidence="1" type="ORF">QCA50_013199</name>
</gene>
<name>A0AAW0G1N2_9APHY</name>